<dbReference type="InterPro" id="IPR001279">
    <property type="entry name" value="Metallo-B-lactamas"/>
</dbReference>
<reference evidence="4" key="1">
    <citation type="submission" date="2015-08" db="EMBL/GenBank/DDBJ databases">
        <title>Genome sequence of the strict anaerobe Clostridium homopropionicum LuHBu1 (DSM 5847T).</title>
        <authorList>
            <person name="Poehlein A."/>
            <person name="Beck M."/>
            <person name="Schiel-Bengelsdorf B."/>
            <person name="Bengelsdorf F.R."/>
            <person name="Daniel R."/>
            <person name="Duerre P."/>
        </authorList>
    </citation>
    <scope>NUCLEOTIDE SEQUENCE [LARGE SCALE GENOMIC DNA]</scope>
    <source>
        <strain evidence="4">DSM 5847</strain>
    </source>
</reference>
<keyword evidence="4" id="KW-1185">Reference proteome</keyword>
<comment type="caution">
    <text evidence="3">The sequence shown here is derived from an EMBL/GenBank/DDBJ whole genome shotgun (WGS) entry which is preliminary data.</text>
</comment>
<dbReference type="InterPro" id="IPR036866">
    <property type="entry name" value="RibonucZ/Hydroxyglut_hydro"/>
</dbReference>
<dbReference type="RefSeq" id="WP_052221686.1">
    <property type="nucleotide sequence ID" value="NZ_LHUR01000024.1"/>
</dbReference>
<dbReference type="PATRIC" id="fig|1121318.3.peg.2167"/>
<dbReference type="SUPFAM" id="SSF56281">
    <property type="entry name" value="Metallo-hydrolase/oxidoreductase"/>
    <property type="match status" value="1"/>
</dbReference>
<feature type="domain" description="Metallo-beta-lactamase" evidence="2">
    <location>
        <begin position="88"/>
        <end position="281"/>
    </location>
</feature>
<dbReference type="Proteomes" id="UP000037043">
    <property type="component" value="Unassembled WGS sequence"/>
</dbReference>
<protein>
    <submittedName>
        <fullName evidence="3">Hydroxyacylglutathione hydrolase</fullName>
        <ecNumber evidence="3">3.1.2.6</ecNumber>
    </submittedName>
</protein>
<dbReference type="Pfam" id="PF00753">
    <property type="entry name" value="Lactamase_B"/>
    <property type="match status" value="1"/>
</dbReference>
<dbReference type="EC" id="3.1.2.6" evidence="3"/>
<dbReference type="STRING" id="36844.SAMN04488501_1139"/>
<evidence type="ECO:0000259" key="2">
    <source>
        <dbReference type="SMART" id="SM00849"/>
    </source>
</evidence>
<name>A0A0L6Z8S7_9CLOT</name>
<evidence type="ECO:0000313" key="3">
    <source>
        <dbReference type="EMBL" id="KOA19369.1"/>
    </source>
</evidence>
<dbReference type="PANTHER" id="PTHR30619:SF7">
    <property type="entry name" value="BETA-LACTAMASE DOMAIN PROTEIN"/>
    <property type="match status" value="1"/>
</dbReference>
<keyword evidence="3" id="KW-0378">Hydrolase</keyword>
<feature type="region of interest" description="Disordered" evidence="1">
    <location>
        <begin position="334"/>
        <end position="366"/>
    </location>
</feature>
<dbReference type="CDD" id="cd07731">
    <property type="entry name" value="ComA-like_MBL-fold"/>
    <property type="match status" value="1"/>
</dbReference>
<organism evidence="3 4">
    <name type="scientific">Clostridium homopropionicum DSM 5847</name>
    <dbReference type="NCBI Taxonomy" id="1121318"/>
    <lineage>
        <taxon>Bacteria</taxon>
        <taxon>Bacillati</taxon>
        <taxon>Bacillota</taxon>
        <taxon>Clostridia</taxon>
        <taxon>Eubacteriales</taxon>
        <taxon>Clostridiaceae</taxon>
        <taxon>Clostridium</taxon>
    </lineage>
</organism>
<gene>
    <name evidence="3" type="primary">gloB_3</name>
    <name evidence="3" type="ORF">CLHOM_21600</name>
</gene>
<evidence type="ECO:0000256" key="1">
    <source>
        <dbReference type="SAM" id="MobiDB-lite"/>
    </source>
</evidence>
<proteinExistence type="predicted"/>
<dbReference type="Gene3D" id="3.60.15.10">
    <property type="entry name" value="Ribonuclease Z/Hydroxyacylglutathione hydrolase-like"/>
    <property type="match status" value="1"/>
</dbReference>
<evidence type="ECO:0000313" key="4">
    <source>
        <dbReference type="Proteomes" id="UP000037043"/>
    </source>
</evidence>
<dbReference type="SMART" id="SM00849">
    <property type="entry name" value="Lactamase_B"/>
    <property type="match status" value="1"/>
</dbReference>
<dbReference type="PANTHER" id="PTHR30619">
    <property type="entry name" value="DNA INTERNALIZATION/COMPETENCE PROTEIN COMEC/REC2"/>
    <property type="match status" value="1"/>
</dbReference>
<dbReference type="AlphaFoldDB" id="A0A0L6Z8S7"/>
<dbReference type="EMBL" id="LHUR01000024">
    <property type="protein sequence ID" value="KOA19369.1"/>
    <property type="molecule type" value="Genomic_DNA"/>
</dbReference>
<dbReference type="InterPro" id="IPR035681">
    <property type="entry name" value="ComA-like_MBL"/>
</dbReference>
<sequence>MKNKRFSNPLRLIIFLLPVLVFIIALGSNMDTNLNSNSNLTTGINQTENKDVIDKNNLKITDVSANNTEEDGAKVTGNLKVHFINVGQADSILIQQGEHNMLIDAGNNSDSDLVLNYLKNQGVNKLDYVIGTHPHEDHIGGLDVVVKNFSIDKIFLSKVTSNTATFKDVIASIKDKKLNITTPKVDTSYNLGTATWTILAPNSATYDEINNYSIVIRLKYGNNSFMFTGDAESISEGEILEKQLDLKSDVLKIGHHGSSSSTSNSFLNKVSPKYAIISVGKNNDYGHPHKPTMERLKSKGITVYRTDECGTIIATSDGITISFNTKPGSYSYSSSASQTSITNNSSSATNSSGSSSGTISSSKVTVSKPSTESIRTVYYVPKGKSYHFNKNCRTLSRSKTILSGALSDVINLGYSDPCDVCVN</sequence>
<accession>A0A0L6Z8S7</accession>
<dbReference type="InterPro" id="IPR052159">
    <property type="entry name" value="Competence_DNA_uptake"/>
</dbReference>
<dbReference type="GO" id="GO:0004416">
    <property type="term" value="F:hydroxyacylglutathione hydrolase activity"/>
    <property type="evidence" value="ECO:0007669"/>
    <property type="project" value="UniProtKB-EC"/>
</dbReference>